<reference evidence="1 2" key="1">
    <citation type="journal article" date="2019" name="Int. J. Syst. Evol. Microbiol.">
        <title>The Global Catalogue of Microorganisms (GCM) 10K type strain sequencing project: providing services to taxonomists for standard genome sequencing and annotation.</title>
        <authorList>
            <consortium name="The Broad Institute Genomics Platform"/>
            <consortium name="The Broad Institute Genome Sequencing Center for Infectious Disease"/>
            <person name="Wu L."/>
            <person name="Ma J."/>
        </authorList>
    </citation>
    <scope>NUCLEOTIDE SEQUENCE [LARGE SCALE GENOMIC DNA]</scope>
    <source>
        <strain evidence="1 2">JCM 11574</strain>
    </source>
</reference>
<keyword evidence="2" id="KW-1185">Reference proteome</keyword>
<organism evidence="1 2">
    <name type="scientific">Streptomyces rameus</name>
    <dbReference type="NCBI Taxonomy" id="68261"/>
    <lineage>
        <taxon>Bacteria</taxon>
        <taxon>Bacillati</taxon>
        <taxon>Actinomycetota</taxon>
        <taxon>Actinomycetes</taxon>
        <taxon>Kitasatosporales</taxon>
        <taxon>Streptomycetaceae</taxon>
        <taxon>Streptomyces</taxon>
    </lineage>
</organism>
<gene>
    <name evidence="1" type="ORF">GCM10010521_55540</name>
</gene>
<dbReference type="EMBL" id="BAAAVM010000101">
    <property type="protein sequence ID" value="GAA2770965.1"/>
    <property type="molecule type" value="Genomic_DNA"/>
</dbReference>
<evidence type="ECO:0000313" key="1">
    <source>
        <dbReference type="EMBL" id="GAA2770965.1"/>
    </source>
</evidence>
<dbReference type="Proteomes" id="UP001500893">
    <property type="component" value="Unassembled WGS sequence"/>
</dbReference>
<accession>A0ABN3UYM1</accession>
<proteinExistence type="predicted"/>
<name>A0ABN3UYM1_9ACTN</name>
<protein>
    <submittedName>
        <fullName evidence="1">Uncharacterized protein</fullName>
    </submittedName>
</protein>
<evidence type="ECO:0000313" key="2">
    <source>
        <dbReference type="Proteomes" id="UP001500893"/>
    </source>
</evidence>
<sequence length="126" mass="14116">MSVPRESLAHMSYDLAVWEGERPADDKTAGRVLEDIDARYSDQDHPPTERIAAYVAGLLERWCDLTEDEDDTSPWSTGPLIDEASGPLIYFPMRYSMAEEASTYAASLAQSMGLVCFDPQQQKLRP</sequence>
<comment type="caution">
    <text evidence="1">The sequence shown here is derived from an EMBL/GenBank/DDBJ whole genome shotgun (WGS) entry which is preliminary data.</text>
</comment>